<organism evidence="4 5">
    <name type="scientific">Sphingosinicella soli</name>
    <dbReference type="NCBI Taxonomy" id="333708"/>
    <lineage>
        <taxon>Bacteria</taxon>
        <taxon>Pseudomonadati</taxon>
        <taxon>Pseudomonadota</taxon>
        <taxon>Alphaproteobacteria</taxon>
        <taxon>Sphingomonadales</taxon>
        <taxon>Sphingosinicellaceae</taxon>
        <taxon>Sphingosinicella</taxon>
    </lineage>
</organism>
<dbReference type="Proteomes" id="UP000566324">
    <property type="component" value="Unassembled WGS sequence"/>
</dbReference>
<accession>A0A7W7AZ99</accession>
<name>A0A7W7AZ99_9SPHN</name>
<dbReference type="PANTHER" id="PTHR30004:SF6">
    <property type="entry name" value="D-THREONATE 4-PHOSPHATE DEHYDROGENASE"/>
    <property type="match status" value="1"/>
</dbReference>
<dbReference type="SUPFAM" id="SSF53659">
    <property type="entry name" value="Isocitrate/Isopropylmalate dehydrogenase-like"/>
    <property type="match status" value="1"/>
</dbReference>
<reference evidence="4 5" key="1">
    <citation type="submission" date="2020-08" db="EMBL/GenBank/DDBJ databases">
        <title>Genomic Encyclopedia of Type Strains, Phase IV (KMG-IV): sequencing the most valuable type-strain genomes for metagenomic binning, comparative biology and taxonomic classification.</title>
        <authorList>
            <person name="Goeker M."/>
        </authorList>
    </citation>
    <scope>NUCLEOTIDE SEQUENCE [LARGE SCALE GENOMIC DNA]</scope>
    <source>
        <strain evidence="4 5">DSM 17328</strain>
    </source>
</reference>
<evidence type="ECO:0000256" key="1">
    <source>
        <dbReference type="ARBA" id="ARBA00022723"/>
    </source>
</evidence>
<dbReference type="GO" id="GO:0046872">
    <property type="term" value="F:metal ion binding"/>
    <property type="evidence" value="ECO:0007669"/>
    <property type="project" value="UniProtKB-KW"/>
</dbReference>
<evidence type="ECO:0000313" key="4">
    <source>
        <dbReference type="EMBL" id="MBB4631108.1"/>
    </source>
</evidence>
<protein>
    <submittedName>
        <fullName evidence="4">4-hydroxythreonine-4-phosphate dehydrogenase</fullName>
        <ecNumber evidence="4">1.1.1.262</ecNumber>
    </submittedName>
</protein>
<sequence>MDNQSCIKTITGVVIGDPAGVGPEVVVKAMCDKSLSLDGRHLLIGSASVVRRALETCGFDAEVKPVSGPGEVAHEPGILHVLDPEGLPATAFPLGSDSVAAGHAVASWMDTAIELACKGAIDALVMAPISSGSFKLAGQRSRSVSPVVGESYLLIFSGPLRVAHLTDHVPLVSVSGLITADLITSALLQLDGAMQSWGMEQRRIGVAGFNAHANGPEDREQIAPGVERARALGVNASGPDSPDAVFRRCIEGRYDMVLAMYHDQGHIAVKTWGFSGNCVLMLGPPYLFLSVAHGTAYDIVGTGQADPSMLHAALVTASSLARGRGLTM</sequence>
<dbReference type="RefSeq" id="WP_184065192.1">
    <property type="nucleotide sequence ID" value="NZ_JACHNZ010000005.1"/>
</dbReference>
<proteinExistence type="predicted"/>
<dbReference type="GO" id="GO:0050570">
    <property type="term" value="F:4-hydroxythreonine-4-phosphate dehydrogenase activity"/>
    <property type="evidence" value="ECO:0007669"/>
    <property type="project" value="UniProtKB-EC"/>
</dbReference>
<dbReference type="EMBL" id="JACHNZ010000005">
    <property type="protein sequence ID" value="MBB4631108.1"/>
    <property type="molecule type" value="Genomic_DNA"/>
</dbReference>
<dbReference type="InterPro" id="IPR005255">
    <property type="entry name" value="PdxA_fam"/>
</dbReference>
<keyword evidence="1" id="KW-0479">Metal-binding</keyword>
<comment type="caution">
    <text evidence="4">The sequence shown here is derived from an EMBL/GenBank/DDBJ whole genome shotgun (WGS) entry which is preliminary data.</text>
</comment>
<keyword evidence="2 4" id="KW-0560">Oxidoreductase</keyword>
<keyword evidence="5" id="KW-1185">Reference proteome</keyword>
<evidence type="ECO:0000256" key="2">
    <source>
        <dbReference type="ARBA" id="ARBA00023002"/>
    </source>
</evidence>
<dbReference type="Pfam" id="PF04166">
    <property type="entry name" value="PdxA"/>
    <property type="match status" value="1"/>
</dbReference>
<dbReference type="Gene3D" id="3.40.718.10">
    <property type="entry name" value="Isopropylmalate Dehydrogenase"/>
    <property type="match status" value="1"/>
</dbReference>
<evidence type="ECO:0000256" key="3">
    <source>
        <dbReference type="ARBA" id="ARBA00023027"/>
    </source>
</evidence>
<dbReference type="PANTHER" id="PTHR30004">
    <property type="entry name" value="4-HYDROXYTHREONINE-4-PHOSPHATE DEHYDROGENASE"/>
    <property type="match status" value="1"/>
</dbReference>
<dbReference type="GO" id="GO:0051287">
    <property type="term" value="F:NAD binding"/>
    <property type="evidence" value="ECO:0007669"/>
    <property type="project" value="InterPro"/>
</dbReference>
<gene>
    <name evidence="4" type="ORF">GGQ98_000715</name>
</gene>
<evidence type="ECO:0000313" key="5">
    <source>
        <dbReference type="Proteomes" id="UP000566324"/>
    </source>
</evidence>
<dbReference type="EC" id="1.1.1.262" evidence="4"/>
<dbReference type="AlphaFoldDB" id="A0A7W7AZ99"/>
<keyword evidence="3" id="KW-0520">NAD</keyword>